<gene>
    <name evidence="14" type="primary">uppP</name>
</gene>
<feature type="transmembrane region" description="Helical" evidence="14">
    <location>
        <begin position="106"/>
        <end position="124"/>
    </location>
</feature>
<dbReference type="PANTHER" id="PTHR30622:SF2">
    <property type="entry name" value="UNDECAPRENYL-DIPHOSPHATASE"/>
    <property type="match status" value="1"/>
</dbReference>
<keyword evidence="7 14" id="KW-0378">Hydrolase</keyword>
<dbReference type="HAMAP" id="MF_01006">
    <property type="entry name" value="Undec_diphosphatase"/>
    <property type="match status" value="1"/>
</dbReference>
<keyword evidence="14" id="KW-0961">Cell wall biogenesis/degradation</keyword>
<evidence type="ECO:0000256" key="9">
    <source>
        <dbReference type="ARBA" id="ARBA00023136"/>
    </source>
</evidence>
<evidence type="ECO:0000256" key="8">
    <source>
        <dbReference type="ARBA" id="ARBA00022989"/>
    </source>
</evidence>
<evidence type="ECO:0000256" key="10">
    <source>
        <dbReference type="ARBA" id="ARBA00023251"/>
    </source>
</evidence>
<evidence type="ECO:0000256" key="13">
    <source>
        <dbReference type="ARBA" id="ARBA00047594"/>
    </source>
</evidence>
<sequence length="247" mass="27973">MNELINYIILGMIQGLTEFFPVSSSGHLVLFQDFLKIKNEGASAEIIAHFGTLFSILLFYKASFFSSKNENDFFNPNTLKLLVISTIPAIIFGLIFDFEQFFNYKFVQYSLLANGTLIILMSLLKNSFSFNFNLKSALLLGVFQSIAILPGISRSGMVISSALMLGLNKEKSIQYCFFMVIPVIILSIFYELLFSSGFDAINSLDGIGLFLSSFIFGYLSLYFLVAFLKKFDFWWFGLYCIFVSIIT</sequence>
<dbReference type="EC" id="3.6.1.27" evidence="3 14"/>
<evidence type="ECO:0000256" key="6">
    <source>
        <dbReference type="ARBA" id="ARBA00022692"/>
    </source>
</evidence>
<dbReference type="GO" id="GO:0009252">
    <property type="term" value="P:peptidoglycan biosynthetic process"/>
    <property type="evidence" value="ECO:0007669"/>
    <property type="project" value="UniProtKB-KW"/>
</dbReference>
<proteinExistence type="inferred from homology"/>
<feature type="transmembrane region" description="Helical" evidence="14">
    <location>
        <begin position="136"/>
        <end position="152"/>
    </location>
</feature>
<evidence type="ECO:0000256" key="7">
    <source>
        <dbReference type="ARBA" id="ARBA00022801"/>
    </source>
</evidence>
<dbReference type="AlphaFoldDB" id="E0XR80"/>
<feature type="transmembrane region" description="Helical" evidence="14">
    <location>
        <begin position="172"/>
        <end position="194"/>
    </location>
</feature>
<dbReference type="Pfam" id="PF02673">
    <property type="entry name" value="BacA"/>
    <property type="match status" value="1"/>
</dbReference>
<evidence type="ECO:0000256" key="5">
    <source>
        <dbReference type="ARBA" id="ARBA00022475"/>
    </source>
</evidence>
<dbReference type="EMBL" id="GU474850">
    <property type="protein sequence ID" value="ADI16921.1"/>
    <property type="molecule type" value="Genomic_DNA"/>
</dbReference>
<reference evidence="15" key="1">
    <citation type="journal article" date="2011" name="Environ. Microbiol.">
        <title>Time-series analyses of Monterey Bay coastal microbial picoplankton using a 'genome proxy' microarray.</title>
        <authorList>
            <person name="Rich V.I."/>
            <person name="Pham V.D."/>
            <person name="Eppley J."/>
            <person name="Shi Y."/>
            <person name="DeLong E.F."/>
        </authorList>
    </citation>
    <scope>NUCLEOTIDE SEQUENCE</scope>
</reference>
<keyword evidence="8 14" id="KW-1133">Transmembrane helix</keyword>
<comment type="catalytic activity">
    <reaction evidence="13 14">
        <text>di-trans,octa-cis-undecaprenyl diphosphate + H2O = di-trans,octa-cis-undecaprenyl phosphate + phosphate + H(+)</text>
        <dbReference type="Rhea" id="RHEA:28094"/>
        <dbReference type="ChEBI" id="CHEBI:15377"/>
        <dbReference type="ChEBI" id="CHEBI:15378"/>
        <dbReference type="ChEBI" id="CHEBI:43474"/>
        <dbReference type="ChEBI" id="CHEBI:58405"/>
        <dbReference type="ChEBI" id="CHEBI:60392"/>
        <dbReference type="EC" id="3.6.1.27"/>
    </reaction>
</comment>
<keyword evidence="10 14" id="KW-0046">Antibiotic resistance</keyword>
<feature type="transmembrane region" description="Helical" evidence="14">
    <location>
        <begin position="81"/>
        <end position="100"/>
    </location>
</feature>
<name>E0XR80_9BACT</name>
<dbReference type="InterPro" id="IPR003824">
    <property type="entry name" value="UppP"/>
</dbReference>
<evidence type="ECO:0000256" key="12">
    <source>
        <dbReference type="ARBA" id="ARBA00032932"/>
    </source>
</evidence>
<evidence type="ECO:0000256" key="14">
    <source>
        <dbReference type="HAMAP-Rule" id="MF_01006"/>
    </source>
</evidence>
<evidence type="ECO:0000256" key="4">
    <source>
        <dbReference type="ARBA" id="ARBA00021581"/>
    </source>
</evidence>
<dbReference type="PANTHER" id="PTHR30622">
    <property type="entry name" value="UNDECAPRENYL-DIPHOSPHATASE"/>
    <property type="match status" value="1"/>
</dbReference>
<protein>
    <recommendedName>
        <fullName evidence="4 14">Undecaprenyl-diphosphatase</fullName>
        <ecNumber evidence="3 14">3.6.1.27</ecNumber>
    </recommendedName>
    <alternativeName>
        <fullName evidence="12 14">Bacitracin resistance protein</fullName>
    </alternativeName>
    <alternativeName>
        <fullName evidence="11 14">Undecaprenyl pyrophosphate phosphatase</fullName>
    </alternativeName>
</protein>
<evidence type="ECO:0000256" key="3">
    <source>
        <dbReference type="ARBA" id="ARBA00012374"/>
    </source>
</evidence>
<comment type="miscellaneous">
    <text evidence="14">Bacitracin is thought to be involved in the inhibition of peptidoglycan synthesis by sequestering undecaprenyl diphosphate, thereby reducing the pool of lipid carrier available.</text>
</comment>
<dbReference type="GO" id="GO:0046677">
    <property type="term" value="P:response to antibiotic"/>
    <property type="evidence" value="ECO:0007669"/>
    <property type="project" value="UniProtKB-UniRule"/>
</dbReference>
<evidence type="ECO:0000256" key="1">
    <source>
        <dbReference type="ARBA" id="ARBA00004651"/>
    </source>
</evidence>
<accession>E0XR80</accession>
<keyword evidence="9 14" id="KW-0472">Membrane</keyword>
<evidence type="ECO:0000256" key="2">
    <source>
        <dbReference type="ARBA" id="ARBA00010621"/>
    </source>
</evidence>
<feature type="transmembrane region" description="Helical" evidence="14">
    <location>
        <begin position="7"/>
        <end position="30"/>
    </location>
</feature>
<comment type="function">
    <text evidence="14">Catalyzes the dephosphorylation of undecaprenyl diphosphate (UPP). Confers resistance to bacitracin.</text>
</comment>
<dbReference type="GO" id="GO:0008360">
    <property type="term" value="P:regulation of cell shape"/>
    <property type="evidence" value="ECO:0007669"/>
    <property type="project" value="UniProtKB-KW"/>
</dbReference>
<evidence type="ECO:0000313" key="15">
    <source>
        <dbReference type="EMBL" id="ADI16921.1"/>
    </source>
</evidence>
<keyword evidence="14" id="KW-0573">Peptidoglycan synthesis</keyword>
<dbReference type="GO" id="GO:0005886">
    <property type="term" value="C:plasma membrane"/>
    <property type="evidence" value="ECO:0007669"/>
    <property type="project" value="UniProtKB-SubCell"/>
</dbReference>
<dbReference type="GO" id="GO:0071555">
    <property type="term" value="P:cell wall organization"/>
    <property type="evidence" value="ECO:0007669"/>
    <property type="project" value="UniProtKB-KW"/>
</dbReference>
<keyword evidence="6 14" id="KW-0812">Transmembrane</keyword>
<keyword evidence="5 14" id="KW-1003">Cell membrane</keyword>
<keyword evidence="14" id="KW-0133">Cell shape</keyword>
<feature type="transmembrane region" description="Helical" evidence="14">
    <location>
        <begin position="42"/>
        <end position="60"/>
    </location>
</feature>
<feature type="transmembrane region" description="Helical" evidence="14">
    <location>
        <begin position="206"/>
        <end position="228"/>
    </location>
</feature>
<organism evidence="15">
    <name type="scientific">uncultured Fidelibacterota bacterium HF0010_18O13</name>
    <dbReference type="NCBI Taxonomy" id="710789"/>
    <lineage>
        <taxon>Bacteria</taxon>
        <taxon>Pseudomonadati</taxon>
        <taxon>Fidelibacterota</taxon>
        <taxon>environmental samples</taxon>
    </lineage>
</organism>
<comment type="similarity">
    <text evidence="2 14">Belongs to the UppP family.</text>
</comment>
<evidence type="ECO:0000256" key="11">
    <source>
        <dbReference type="ARBA" id="ARBA00032707"/>
    </source>
</evidence>
<dbReference type="GO" id="GO:0050380">
    <property type="term" value="F:undecaprenyl-diphosphatase activity"/>
    <property type="evidence" value="ECO:0007669"/>
    <property type="project" value="UniProtKB-UniRule"/>
</dbReference>
<comment type="subcellular location">
    <subcellularLocation>
        <location evidence="1 14">Cell membrane</location>
        <topology evidence="1 14">Multi-pass membrane protein</topology>
    </subcellularLocation>
</comment>